<sequence length="138" mass="14857">MLLPAPVQEVIWGRALELPLFMVVKPKVLPLPLGRTVIVYPLLLQLKVPLQVVETFCGAVMAMVTVQSLSPVTVTEVLYRSPQTVPGVIDAVQLLAAAASSVVAAPAVRPNTSADPTRSKLVAPTKSRDRPSRRTVER</sequence>
<accession>A0ABP9SDX8</accession>
<comment type="caution">
    <text evidence="2">The sequence shown here is derived from an EMBL/GenBank/DDBJ whole genome shotgun (WGS) entry which is preliminary data.</text>
</comment>
<evidence type="ECO:0000313" key="2">
    <source>
        <dbReference type="EMBL" id="GAA5193637.1"/>
    </source>
</evidence>
<dbReference type="Proteomes" id="UP001501570">
    <property type="component" value="Unassembled WGS sequence"/>
</dbReference>
<proteinExistence type="predicted"/>
<evidence type="ECO:0000256" key="1">
    <source>
        <dbReference type="SAM" id="MobiDB-lite"/>
    </source>
</evidence>
<keyword evidence="3" id="KW-1185">Reference proteome</keyword>
<organism evidence="2 3">
    <name type="scientific">Rugosimonospora acidiphila</name>
    <dbReference type="NCBI Taxonomy" id="556531"/>
    <lineage>
        <taxon>Bacteria</taxon>
        <taxon>Bacillati</taxon>
        <taxon>Actinomycetota</taxon>
        <taxon>Actinomycetes</taxon>
        <taxon>Micromonosporales</taxon>
        <taxon>Micromonosporaceae</taxon>
        <taxon>Rugosimonospora</taxon>
    </lineage>
</organism>
<feature type="region of interest" description="Disordered" evidence="1">
    <location>
        <begin position="108"/>
        <end position="138"/>
    </location>
</feature>
<evidence type="ECO:0000313" key="3">
    <source>
        <dbReference type="Proteomes" id="UP001501570"/>
    </source>
</evidence>
<protein>
    <submittedName>
        <fullName evidence="2">Uncharacterized protein</fullName>
    </submittedName>
</protein>
<feature type="compositionally biased region" description="Basic and acidic residues" evidence="1">
    <location>
        <begin position="126"/>
        <end position="138"/>
    </location>
</feature>
<name>A0ABP9SDX8_9ACTN</name>
<dbReference type="EMBL" id="BAABJQ010000019">
    <property type="protein sequence ID" value="GAA5193637.1"/>
    <property type="molecule type" value="Genomic_DNA"/>
</dbReference>
<gene>
    <name evidence="2" type="ORF">GCM10023322_56120</name>
</gene>
<reference evidence="3" key="1">
    <citation type="journal article" date="2019" name="Int. J. Syst. Evol. Microbiol.">
        <title>The Global Catalogue of Microorganisms (GCM) 10K type strain sequencing project: providing services to taxonomists for standard genome sequencing and annotation.</title>
        <authorList>
            <consortium name="The Broad Institute Genomics Platform"/>
            <consortium name="The Broad Institute Genome Sequencing Center for Infectious Disease"/>
            <person name="Wu L."/>
            <person name="Ma J."/>
        </authorList>
    </citation>
    <scope>NUCLEOTIDE SEQUENCE [LARGE SCALE GENOMIC DNA]</scope>
    <source>
        <strain evidence="3">JCM 18304</strain>
    </source>
</reference>